<dbReference type="Pfam" id="PF13424">
    <property type="entry name" value="TPR_12"/>
    <property type="match status" value="1"/>
</dbReference>
<dbReference type="Proteomes" id="UP001412239">
    <property type="component" value="Unassembled WGS sequence"/>
</dbReference>
<sequence length="190" mass="21592">RHFPCHWNTWRDVSSAYIPHALVVTKDSTDPIAEELCFRLGRYFVNRGFYSDAEAQLRRCVALREEGKEYDWDGEGPRRVTLQGRVSAYQGKADVAEKILRGLLEDIEGSLGPNNPIVLDAFLCLALALRQRGKYDESETVNRRELEGREEILGPDHPETLTSVNNLAIVLQSQGKYDESEVMNRRALEG</sequence>
<evidence type="ECO:0000256" key="3">
    <source>
        <dbReference type="ARBA" id="ARBA00022737"/>
    </source>
</evidence>
<feature type="non-terminal residue" evidence="5">
    <location>
        <position position="190"/>
    </location>
</feature>
<keyword evidence="4" id="KW-0802">TPR repeat</keyword>
<dbReference type="GO" id="GO:0005737">
    <property type="term" value="C:cytoplasm"/>
    <property type="evidence" value="ECO:0007669"/>
    <property type="project" value="UniProtKB-SubCell"/>
</dbReference>
<evidence type="ECO:0000313" key="5">
    <source>
        <dbReference type="EMBL" id="CUS09287.1"/>
    </source>
</evidence>
<reference evidence="5" key="1">
    <citation type="submission" date="2015-10" db="EMBL/GenBank/DDBJ databases">
        <authorList>
            <person name="Regsiter A."/>
            <person name="william w."/>
        </authorList>
    </citation>
    <scope>NUCLEOTIDE SEQUENCE</scope>
    <source>
        <strain evidence="5">Montdore</strain>
    </source>
</reference>
<dbReference type="PANTHER" id="PTHR45783">
    <property type="entry name" value="KINESIN LIGHT CHAIN"/>
    <property type="match status" value="1"/>
</dbReference>
<feature type="non-terminal residue" evidence="5">
    <location>
        <position position="1"/>
    </location>
</feature>
<evidence type="ECO:0000256" key="1">
    <source>
        <dbReference type="ARBA" id="ARBA00004496"/>
    </source>
</evidence>
<dbReference type="InterPro" id="IPR002151">
    <property type="entry name" value="Kinesin_light"/>
</dbReference>
<organism evidence="5 6">
    <name type="scientific">Tuber aestivum</name>
    <name type="common">summer truffle</name>
    <dbReference type="NCBI Taxonomy" id="59557"/>
    <lineage>
        <taxon>Eukaryota</taxon>
        <taxon>Fungi</taxon>
        <taxon>Dikarya</taxon>
        <taxon>Ascomycota</taxon>
        <taxon>Pezizomycotina</taxon>
        <taxon>Pezizomycetes</taxon>
        <taxon>Pezizales</taxon>
        <taxon>Tuberaceae</taxon>
        <taxon>Tuber</taxon>
    </lineage>
</organism>
<dbReference type="GO" id="GO:0007018">
    <property type="term" value="P:microtubule-based movement"/>
    <property type="evidence" value="ECO:0007669"/>
    <property type="project" value="TreeGrafter"/>
</dbReference>
<keyword evidence="2" id="KW-0963">Cytoplasm</keyword>
<gene>
    <name evidence="5" type="ORF">GSTUAT00006633001</name>
</gene>
<dbReference type="GO" id="GO:0019894">
    <property type="term" value="F:kinesin binding"/>
    <property type="evidence" value="ECO:0007669"/>
    <property type="project" value="TreeGrafter"/>
</dbReference>
<dbReference type="AlphaFoldDB" id="A0A292PS43"/>
<dbReference type="PANTHER" id="PTHR45783:SF3">
    <property type="entry name" value="KINESIN LIGHT CHAIN"/>
    <property type="match status" value="1"/>
</dbReference>
<proteinExistence type="predicted"/>
<evidence type="ECO:0000256" key="4">
    <source>
        <dbReference type="ARBA" id="ARBA00022803"/>
    </source>
</evidence>
<keyword evidence="3" id="KW-0677">Repeat</keyword>
<name>A0A292PS43_9PEZI</name>
<accession>A0A292PS43</accession>
<evidence type="ECO:0008006" key="7">
    <source>
        <dbReference type="Google" id="ProtNLM"/>
    </source>
</evidence>
<evidence type="ECO:0000256" key="2">
    <source>
        <dbReference type="ARBA" id="ARBA00022490"/>
    </source>
</evidence>
<dbReference type="SUPFAM" id="SSF48452">
    <property type="entry name" value="TPR-like"/>
    <property type="match status" value="1"/>
</dbReference>
<dbReference type="EMBL" id="LN891089">
    <property type="protein sequence ID" value="CUS09287.1"/>
    <property type="molecule type" value="Genomic_DNA"/>
</dbReference>
<dbReference type="InterPro" id="IPR011990">
    <property type="entry name" value="TPR-like_helical_dom_sf"/>
</dbReference>
<protein>
    <recommendedName>
        <fullName evidence="7">MalT-like TPR region domain-containing protein</fullName>
    </recommendedName>
</protein>
<evidence type="ECO:0000313" key="6">
    <source>
        <dbReference type="Proteomes" id="UP001412239"/>
    </source>
</evidence>
<keyword evidence="6" id="KW-1185">Reference proteome</keyword>
<dbReference type="Gene3D" id="1.25.40.10">
    <property type="entry name" value="Tetratricopeptide repeat domain"/>
    <property type="match status" value="1"/>
</dbReference>
<dbReference type="GO" id="GO:0005871">
    <property type="term" value="C:kinesin complex"/>
    <property type="evidence" value="ECO:0007669"/>
    <property type="project" value="InterPro"/>
</dbReference>
<comment type="subcellular location">
    <subcellularLocation>
        <location evidence="1">Cytoplasm</location>
    </subcellularLocation>
</comment>